<evidence type="ECO:0000313" key="1">
    <source>
        <dbReference type="EMBL" id="TNV85733.1"/>
    </source>
</evidence>
<dbReference type="EMBL" id="RRYP01001591">
    <property type="protein sequence ID" value="TNV85733.1"/>
    <property type="molecule type" value="Genomic_DNA"/>
</dbReference>
<organism evidence="1 2">
    <name type="scientific">Halteria grandinella</name>
    <dbReference type="NCBI Taxonomy" id="5974"/>
    <lineage>
        <taxon>Eukaryota</taxon>
        <taxon>Sar</taxon>
        <taxon>Alveolata</taxon>
        <taxon>Ciliophora</taxon>
        <taxon>Intramacronucleata</taxon>
        <taxon>Spirotrichea</taxon>
        <taxon>Stichotrichia</taxon>
        <taxon>Sporadotrichida</taxon>
        <taxon>Halteriidae</taxon>
        <taxon>Halteria</taxon>
    </lineage>
</organism>
<evidence type="ECO:0000313" key="2">
    <source>
        <dbReference type="Proteomes" id="UP000785679"/>
    </source>
</evidence>
<dbReference type="Proteomes" id="UP000785679">
    <property type="component" value="Unassembled WGS sequence"/>
</dbReference>
<sequence>MSKELEYRLPLNHIIADYEVKLQNVLDNPHATPQDKSLISSKWNLFTGLRYGMAVGALGEVYRLYKLKNAGLTKAREWYIVGRLVAVLFFGQYVNFNHLQYNTDYYVRRYGYRKQGEMFARDNNEGYTNEFGEKWDQMDDAEKGIRQDRFNEETK</sequence>
<gene>
    <name evidence="1" type="ORF">FGO68_gene12434</name>
</gene>
<name>A0A8J8P1S8_HALGN</name>
<dbReference type="AlphaFoldDB" id="A0A8J8P1S8"/>
<reference evidence="1" key="1">
    <citation type="submission" date="2019-06" db="EMBL/GenBank/DDBJ databases">
        <authorList>
            <person name="Zheng W."/>
        </authorList>
    </citation>
    <scope>NUCLEOTIDE SEQUENCE</scope>
    <source>
        <strain evidence="1">QDHG01</strain>
    </source>
</reference>
<comment type="caution">
    <text evidence="1">The sequence shown here is derived from an EMBL/GenBank/DDBJ whole genome shotgun (WGS) entry which is preliminary data.</text>
</comment>
<accession>A0A8J8P1S8</accession>
<keyword evidence="2" id="KW-1185">Reference proteome</keyword>
<protein>
    <submittedName>
        <fullName evidence="1">Uncharacterized protein</fullName>
    </submittedName>
</protein>
<proteinExistence type="predicted"/>